<dbReference type="AlphaFoldDB" id="A0A0D2KU57"/>
<dbReference type="GO" id="GO:0022857">
    <property type="term" value="F:transmembrane transporter activity"/>
    <property type="evidence" value="ECO:0007669"/>
    <property type="project" value="InterPro"/>
</dbReference>
<feature type="transmembrane region" description="Helical" evidence="6">
    <location>
        <begin position="346"/>
        <end position="365"/>
    </location>
</feature>
<feature type="transmembrane region" description="Helical" evidence="6">
    <location>
        <begin position="434"/>
        <end position="454"/>
    </location>
</feature>
<accession>A0A0D2KU57</accession>
<name>A0A0D2KU57_HYPSF</name>
<dbReference type="PANTHER" id="PTHR23502:SF7">
    <property type="entry name" value="DRUG_PROTON ANTIPORTER YHK8-RELATED"/>
    <property type="match status" value="1"/>
</dbReference>
<dbReference type="FunFam" id="1.20.1250.20:FF:000082">
    <property type="entry name" value="MFS multidrug transporter, putative"/>
    <property type="match status" value="1"/>
</dbReference>
<feature type="transmembrane region" description="Helical" evidence="6">
    <location>
        <begin position="305"/>
        <end position="325"/>
    </location>
</feature>
<feature type="domain" description="Major facilitator superfamily (MFS) profile" evidence="7">
    <location>
        <begin position="55"/>
        <end position="455"/>
    </location>
</feature>
<keyword evidence="4 6" id="KW-0472">Membrane</keyword>
<evidence type="ECO:0000256" key="6">
    <source>
        <dbReference type="SAM" id="Phobius"/>
    </source>
</evidence>
<reference evidence="9" key="1">
    <citation type="submission" date="2014-04" db="EMBL/GenBank/DDBJ databases">
        <title>Evolutionary Origins and Diversification of the Mycorrhizal Mutualists.</title>
        <authorList>
            <consortium name="DOE Joint Genome Institute"/>
            <consortium name="Mycorrhizal Genomics Consortium"/>
            <person name="Kohler A."/>
            <person name="Kuo A."/>
            <person name="Nagy L.G."/>
            <person name="Floudas D."/>
            <person name="Copeland A."/>
            <person name="Barry K.W."/>
            <person name="Cichocki N."/>
            <person name="Veneault-Fourrey C."/>
            <person name="LaButti K."/>
            <person name="Lindquist E.A."/>
            <person name="Lipzen A."/>
            <person name="Lundell T."/>
            <person name="Morin E."/>
            <person name="Murat C."/>
            <person name="Riley R."/>
            <person name="Ohm R."/>
            <person name="Sun H."/>
            <person name="Tunlid A."/>
            <person name="Henrissat B."/>
            <person name="Grigoriev I.V."/>
            <person name="Hibbett D.S."/>
            <person name="Martin F."/>
        </authorList>
    </citation>
    <scope>NUCLEOTIDE SEQUENCE [LARGE SCALE GENOMIC DNA]</scope>
    <source>
        <strain evidence="9">FD-334 SS-4</strain>
    </source>
</reference>
<keyword evidence="3 6" id="KW-1133">Transmembrane helix</keyword>
<feature type="region of interest" description="Disordered" evidence="5">
    <location>
        <begin position="1"/>
        <end position="26"/>
    </location>
</feature>
<feature type="transmembrane region" description="Helical" evidence="6">
    <location>
        <begin position="273"/>
        <end position="293"/>
    </location>
</feature>
<feature type="transmembrane region" description="Helical" evidence="6">
    <location>
        <begin position="371"/>
        <end position="393"/>
    </location>
</feature>
<dbReference type="PROSITE" id="PS50850">
    <property type="entry name" value="MFS"/>
    <property type="match status" value="1"/>
</dbReference>
<evidence type="ECO:0000256" key="2">
    <source>
        <dbReference type="ARBA" id="ARBA00022692"/>
    </source>
</evidence>
<dbReference type="InterPro" id="IPR036259">
    <property type="entry name" value="MFS_trans_sf"/>
</dbReference>
<feature type="transmembrane region" description="Helical" evidence="6">
    <location>
        <begin position="120"/>
        <end position="140"/>
    </location>
</feature>
<dbReference type="InterPro" id="IPR020846">
    <property type="entry name" value="MFS_dom"/>
</dbReference>
<evidence type="ECO:0000313" key="9">
    <source>
        <dbReference type="Proteomes" id="UP000054270"/>
    </source>
</evidence>
<dbReference type="Proteomes" id="UP000054270">
    <property type="component" value="Unassembled WGS sequence"/>
</dbReference>
<dbReference type="Gene3D" id="1.20.1250.20">
    <property type="entry name" value="MFS general substrate transporter like domains"/>
    <property type="match status" value="1"/>
</dbReference>
<feature type="compositionally biased region" description="Basic and acidic residues" evidence="5">
    <location>
        <begin position="1"/>
        <end position="12"/>
    </location>
</feature>
<feature type="transmembrane region" description="Helical" evidence="6">
    <location>
        <begin position="53"/>
        <end position="76"/>
    </location>
</feature>
<keyword evidence="2 6" id="KW-0812">Transmembrane</keyword>
<dbReference type="CDD" id="cd17323">
    <property type="entry name" value="MFS_Tpo1_MDR_like"/>
    <property type="match status" value="1"/>
</dbReference>
<dbReference type="GO" id="GO:0005886">
    <property type="term" value="C:plasma membrane"/>
    <property type="evidence" value="ECO:0007669"/>
    <property type="project" value="TreeGrafter"/>
</dbReference>
<proteinExistence type="predicted"/>
<dbReference type="Pfam" id="PF07690">
    <property type="entry name" value="MFS_1"/>
    <property type="match status" value="1"/>
</dbReference>
<protein>
    <recommendedName>
        <fullName evidence="7">Major facilitator superfamily (MFS) profile domain-containing protein</fullName>
    </recommendedName>
</protein>
<dbReference type="OrthoDB" id="3561359at2759"/>
<keyword evidence="9" id="KW-1185">Reference proteome</keyword>
<feature type="transmembrane region" description="Helical" evidence="6">
    <location>
        <begin position="180"/>
        <end position="201"/>
    </location>
</feature>
<gene>
    <name evidence="8" type="ORF">HYPSUDRAFT_968396</name>
</gene>
<evidence type="ECO:0000259" key="7">
    <source>
        <dbReference type="PROSITE" id="PS50850"/>
    </source>
</evidence>
<feature type="transmembrane region" description="Helical" evidence="6">
    <location>
        <begin position="213"/>
        <end position="238"/>
    </location>
</feature>
<comment type="subcellular location">
    <subcellularLocation>
        <location evidence="1">Membrane</location>
        <topology evidence="1">Multi-pass membrane protein</topology>
    </subcellularLocation>
</comment>
<dbReference type="OMA" id="WQAPIEK"/>
<feature type="transmembrane region" description="Helical" evidence="6">
    <location>
        <begin position="88"/>
        <end position="108"/>
    </location>
</feature>
<evidence type="ECO:0000256" key="4">
    <source>
        <dbReference type="ARBA" id="ARBA00023136"/>
    </source>
</evidence>
<organism evidence="8 9">
    <name type="scientific">Hypholoma sublateritium (strain FD-334 SS-4)</name>
    <dbReference type="NCBI Taxonomy" id="945553"/>
    <lineage>
        <taxon>Eukaryota</taxon>
        <taxon>Fungi</taxon>
        <taxon>Dikarya</taxon>
        <taxon>Basidiomycota</taxon>
        <taxon>Agaricomycotina</taxon>
        <taxon>Agaricomycetes</taxon>
        <taxon>Agaricomycetidae</taxon>
        <taxon>Agaricales</taxon>
        <taxon>Agaricineae</taxon>
        <taxon>Strophariaceae</taxon>
        <taxon>Hypholoma</taxon>
    </lineage>
</organism>
<dbReference type="SUPFAM" id="SSF103473">
    <property type="entry name" value="MFS general substrate transporter"/>
    <property type="match status" value="1"/>
</dbReference>
<evidence type="ECO:0000256" key="1">
    <source>
        <dbReference type="ARBA" id="ARBA00004141"/>
    </source>
</evidence>
<evidence type="ECO:0000313" key="8">
    <source>
        <dbReference type="EMBL" id="KJA18132.1"/>
    </source>
</evidence>
<dbReference type="InterPro" id="IPR011701">
    <property type="entry name" value="MFS"/>
</dbReference>
<feature type="transmembrane region" description="Helical" evidence="6">
    <location>
        <begin position="146"/>
        <end position="168"/>
    </location>
</feature>
<dbReference type="EMBL" id="KN817593">
    <property type="protein sequence ID" value="KJA18132.1"/>
    <property type="molecule type" value="Genomic_DNA"/>
</dbReference>
<evidence type="ECO:0000256" key="3">
    <source>
        <dbReference type="ARBA" id="ARBA00022989"/>
    </source>
</evidence>
<evidence type="ECO:0000256" key="5">
    <source>
        <dbReference type="SAM" id="MobiDB-lite"/>
    </source>
</evidence>
<dbReference type="PANTHER" id="PTHR23502">
    <property type="entry name" value="MAJOR FACILITATOR SUPERFAMILY"/>
    <property type="match status" value="1"/>
</dbReference>
<dbReference type="STRING" id="945553.A0A0D2KU57"/>
<sequence length="455" mass="49532">MKPDHPGDERESTPTNKAEADETEAGSVLVQSLQVSNLEPEEHPQHLPSPRKWTIVAVISTAATCVTCASSMAGFAEAGVSRELHVGKTVSILSISLYILGLGLGPLLVGPLSEVYGRNVVYRVSYATFFLFNWPVAFAPDIAVHLVFRFVTGFCGSAFLSVAGGSVSDLFNDRTVANPMALYTLSPFIGPVLGPLISGFINQNLDWRWTYRILLIWSFVELVALVLLVPETYIPVLLERKAARIRKESVDSRYWAPSERASRHIGHAIMINLWNAVVLGILYLTFQAFPFIFGTIHGFNTQSSGMSFLGIGVGMIMAISTQPFWNRFTRQLAEKNNGVLPPEARLVMGEFGGVLIPIGLFWLAFTSFRGVPWIVPIIASVPFGAGCYFVFTSTFTYMVTAYRPIAASAMAANSAMRSTFAAVFPLFARAMYDRLGAVGATALLAGLTTVLAPLP</sequence>